<dbReference type="OrthoDB" id="2374210at2"/>
<feature type="transmembrane region" description="Helical" evidence="6">
    <location>
        <begin position="76"/>
        <end position="100"/>
    </location>
</feature>
<keyword evidence="4 6" id="KW-1133">Transmembrane helix</keyword>
<keyword evidence="2" id="KW-1003">Cell membrane</keyword>
<evidence type="ECO:0000256" key="5">
    <source>
        <dbReference type="ARBA" id="ARBA00023136"/>
    </source>
</evidence>
<name>A0A316DTH3_9BACL</name>
<gene>
    <name evidence="7" type="ORF">C7459_112131</name>
</gene>
<accession>A0A316DTH3</accession>
<feature type="transmembrane region" description="Helical" evidence="6">
    <location>
        <begin position="458"/>
        <end position="478"/>
    </location>
</feature>
<dbReference type="RefSeq" id="WP_109690040.1">
    <property type="nucleotide sequence ID" value="NZ_QGGL01000012.1"/>
</dbReference>
<evidence type="ECO:0000256" key="1">
    <source>
        <dbReference type="ARBA" id="ARBA00004651"/>
    </source>
</evidence>
<feature type="transmembrane region" description="Helical" evidence="6">
    <location>
        <begin position="360"/>
        <end position="384"/>
    </location>
</feature>
<evidence type="ECO:0000256" key="4">
    <source>
        <dbReference type="ARBA" id="ARBA00022989"/>
    </source>
</evidence>
<dbReference type="PANTHER" id="PTHR30250:SF11">
    <property type="entry name" value="O-ANTIGEN TRANSPORTER-RELATED"/>
    <property type="match status" value="1"/>
</dbReference>
<evidence type="ECO:0000313" key="8">
    <source>
        <dbReference type="Proteomes" id="UP000245634"/>
    </source>
</evidence>
<dbReference type="Proteomes" id="UP000245634">
    <property type="component" value="Unassembled WGS sequence"/>
</dbReference>
<evidence type="ECO:0000313" key="7">
    <source>
        <dbReference type="EMBL" id="PWK10309.1"/>
    </source>
</evidence>
<feature type="transmembrane region" description="Helical" evidence="6">
    <location>
        <begin position="175"/>
        <end position="195"/>
    </location>
</feature>
<keyword evidence="5 6" id="KW-0472">Membrane</keyword>
<evidence type="ECO:0000256" key="2">
    <source>
        <dbReference type="ARBA" id="ARBA00022475"/>
    </source>
</evidence>
<organism evidence="7 8">
    <name type="scientific">Tumebacillus permanentifrigoris</name>
    <dbReference type="NCBI Taxonomy" id="378543"/>
    <lineage>
        <taxon>Bacteria</taxon>
        <taxon>Bacillati</taxon>
        <taxon>Bacillota</taxon>
        <taxon>Bacilli</taxon>
        <taxon>Bacillales</taxon>
        <taxon>Alicyclobacillaceae</taxon>
        <taxon>Tumebacillus</taxon>
    </lineage>
</organism>
<comment type="subcellular location">
    <subcellularLocation>
        <location evidence="1">Cell membrane</location>
        <topology evidence="1">Multi-pass membrane protein</topology>
    </subcellularLocation>
</comment>
<dbReference type="AlphaFoldDB" id="A0A316DTH3"/>
<evidence type="ECO:0000256" key="6">
    <source>
        <dbReference type="SAM" id="Phobius"/>
    </source>
</evidence>
<feature type="transmembrane region" description="Helical" evidence="6">
    <location>
        <begin position="326"/>
        <end position="348"/>
    </location>
</feature>
<dbReference type="PANTHER" id="PTHR30250">
    <property type="entry name" value="PST FAMILY PREDICTED COLANIC ACID TRANSPORTER"/>
    <property type="match status" value="1"/>
</dbReference>
<dbReference type="EMBL" id="QGGL01000012">
    <property type="protein sequence ID" value="PWK10309.1"/>
    <property type="molecule type" value="Genomic_DNA"/>
</dbReference>
<feature type="transmembrane region" description="Helical" evidence="6">
    <location>
        <begin position="301"/>
        <end position="320"/>
    </location>
</feature>
<keyword evidence="3 6" id="KW-0812">Transmembrane</keyword>
<keyword evidence="8" id="KW-1185">Reference proteome</keyword>
<evidence type="ECO:0000256" key="3">
    <source>
        <dbReference type="ARBA" id="ARBA00022692"/>
    </source>
</evidence>
<feature type="transmembrane region" description="Helical" evidence="6">
    <location>
        <begin position="426"/>
        <end position="446"/>
    </location>
</feature>
<protein>
    <submittedName>
        <fullName evidence="7">O-antigen/teichoic acid export membrane protein</fullName>
    </submittedName>
</protein>
<dbReference type="InterPro" id="IPR050833">
    <property type="entry name" value="Poly_Biosynth_Transport"/>
</dbReference>
<feature type="transmembrane region" description="Helical" evidence="6">
    <location>
        <begin position="43"/>
        <end position="64"/>
    </location>
</feature>
<feature type="transmembrane region" description="Helical" evidence="6">
    <location>
        <begin position="12"/>
        <end position="31"/>
    </location>
</feature>
<comment type="caution">
    <text evidence="7">The sequence shown here is derived from an EMBL/GenBank/DDBJ whole genome shotgun (WGS) entry which is preliminary data.</text>
</comment>
<feature type="transmembrane region" description="Helical" evidence="6">
    <location>
        <begin position="112"/>
        <end position="133"/>
    </location>
</feature>
<dbReference type="GO" id="GO:0005886">
    <property type="term" value="C:plasma membrane"/>
    <property type="evidence" value="ECO:0007669"/>
    <property type="project" value="UniProtKB-SubCell"/>
</dbReference>
<proteinExistence type="predicted"/>
<sequence>MALPIRESGILSVADGIARVLGLLFLARFVLEMGLGESAAFRIVLPMIGVAASFGSIGVPQALTRLFASGSGSWRTAVWATLLAMLVSVAGLATLSTLASLRGGPAHEIAKLCITATPLLLLTCWTGSLRGILFGLGSTYAPALAQVLEIGTRLWVLTTIWPLVKSDLPASGSQVGLYILTTGELATAVFLSLVLGSVLRKRRLTPPLTTHTLPTVLRMACAPAGQALLASLGYALELPLAEAWLSQTLDHEAARNLIANYSAIALPLLCAPMVFTDGLATALLPSASAQQSRTALQLRRVIAAVALLALPVTAALLVLAPQLTSWFGSGAAAGLLLALAPLTLPFYLQAPLSSLLQASGYSRALLIAGLCGDAVRIGTLYLAIHTLQFTRFALPLACAAAVCVQTAILLRLALNLTREATIPWRTLLHAGSSTLPLMAILISGLHAPADLSLQAHPLAWSLLAATVTLLHLRLAGVVPPLPHLLHRLTEKEHL</sequence>
<feature type="transmembrane region" description="Helical" evidence="6">
    <location>
        <begin position="390"/>
        <end position="414"/>
    </location>
</feature>
<reference evidence="7 8" key="1">
    <citation type="submission" date="2018-05" db="EMBL/GenBank/DDBJ databases">
        <title>Genomic Encyclopedia of Type Strains, Phase IV (KMG-IV): sequencing the most valuable type-strain genomes for metagenomic binning, comparative biology and taxonomic classification.</title>
        <authorList>
            <person name="Goeker M."/>
        </authorList>
    </citation>
    <scope>NUCLEOTIDE SEQUENCE [LARGE SCALE GENOMIC DNA]</scope>
    <source>
        <strain evidence="7 8">DSM 18773</strain>
    </source>
</reference>